<proteinExistence type="predicted"/>
<keyword evidence="3" id="KW-1185">Reference proteome</keyword>
<dbReference type="Proteomes" id="UP001159405">
    <property type="component" value="Unassembled WGS sequence"/>
</dbReference>
<evidence type="ECO:0000313" key="3">
    <source>
        <dbReference type="Proteomes" id="UP001159405"/>
    </source>
</evidence>
<evidence type="ECO:0000313" key="2">
    <source>
        <dbReference type="EMBL" id="CAH3176652.1"/>
    </source>
</evidence>
<accession>A0ABN8RCC1</accession>
<feature type="compositionally biased region" description="Basic and acidic residues" evidence="1">
    <location>
        <begin position="54"/>
        <end position="65"/>
    </location>
</feature>
<feature type="region of interest" description="Disordered" evidence="1">
    <location>
        <begin position="42"/>
        <end position="74"/>
    </location>
</feature>
<gene>
    <name evidence="2" type="ORF">PLOB_00018344</name>
</gene>
<sequence length="102" mass="11320">MAFSRSPTLDRSLCGLCQYPVKNQEGISWVAQLVPDRGSKMGVYSSLPGAGGDPLRRQPDGEKSRTQSQSQVSAQQAETLYESLDTLQEQVLYYDTDIVVYK</sequence>
<organism evidence="2 3">
    <name type="scientific">Porites lobata</name>
    <dbReference type="NCBI Taxonomy" id="104759"/>
    <lineage>
        <taxon>Eukaryota</taxon>
        <taxon>Metazoa</taxon>
        <taxon>Cnidaria</taxon>
        <taxon>Anthozoa</taxon>
        <taxon>Hexacorallia</taxon>
        <taxon>Scleractinia</taxon>
        <taxon>Fungiina</taxon>
        <taxon>Poritidae</taxon>
        <taxon>Porites</taxon>
    </lineage>
</organism>
<evidence type="ECO:0000256" key="1">
    <source>
        <dbReference type="SAM" id="MobiDB-lite"/>
    </source>
</evidence>
<comment type="caution">
    <text evidence="2">The sequence shown here is derived from an EMBL/GenBank/DDBJ whole genome shotgun (WGS) entry which is preliminary data.</text>
</comment>
<dbReference type="EMBL" id="CALNXK010000215">
    <property type="protein sequence ID" value="CAH3176652.1"/>
    <property type="molecule type" value="Genomic_DNA"/>
</dbReference>
<name>A0ABN8RCC1_9CNID</name>
<protein>
    <submittedName>
        <fullName evidence="2">Uncharacterized protein</fullName>
    </submittedName>
</protein>
<reference evidence="2 3" key="1">
    <citation type="submission" date="2022-05" db="EMBL/GenBank/DDBJ databases">
        <authorList>
            <consortium name="Genoscope - CEA"/>
            <person name="William W."/>
        </authorList>
    </citation>
    <scope>NUCLEOTIDE SEQUENCE [LARGE SCALE GENOMIC DNA]</scope>
</reference>